<protein>
    <recommendedName>
        <fullName evidence="11">GDSL esterase/lipase</fullName>
    </recommendedName>
</protein>
<organism evidence="9 10">
    <name type="scientific">Morus notabilis</name>
    <dbReference type="NCBI Taxonomy" id="981085"/>
    <lineage>
        <taxon>Eukaryota</taxon>
        <taxon>Viridiplantae</taxon>
        <taxon>Streptophyta</taxon>
        <taxon>Embryophyta</taxon>
        <taxon>Tracheophyta</taxon>
        <taxon>Spermatophyta</taxon>
        <taxon>Magnoliopsida</taxon>
        <taxon>eudicotyledons</taxon>
        <taxon>Gunneridae</taxon>
        <taxon>Pentapetalae</taxon>
        <taxon>rosids</taxon>
        <taxon>fabids</taxon>
        <taxon>Rosales</taxon>
        <taxon>Moraceae</taxon>
        <taxon>Moreae</taxon>
        <taxon>Morus</taxon>
    </lineage>
</organism>
<evidence type="ECO:0000256" key="4">
    <source>
        <dbReference type="ARBA" id="ARBA00022729"/>
    </source>
</evidence>
<comment type="similarity">
    <text evidence="2">Belongs to the 'GDSL' lipolytic enzyme family.</text>
</comment>
<feature type="signal peptide" evidence="8">
    <location>
        <begin position="1"/>
        <end position="23"/>
    </location>
</feature>
<keyword evidence="4 8" id="KW-0732">Signal</keyword>
<evidence type="ECO:0000256" key="7">
    <source>
        <dbReference type="ARBA" id="ARBA00023098"/>
    </source>
</evidence>
<evidence type="ECO:0000256" key="8">
    <source>
        <dbReference type="SAM" id="SignalP"/>
    </source>
</evidence>
<evidence type="ECO:0000256" key="2">
    <source>
        <dbReference type="ARBA" id="ARBA00008668"/>
    </source>
</evidence>
<evidence type="ECO:0000256" key="1">
    <source>
        <dbReference type="ARBA" id="ARBA00004613"/>
    </source>
</evidence>
<keyword evidence="3" id="KW-0964">Secreted</keyword>
<gene>
    <name evidence="9" type="ORF">L484_027087</name>
</gene>
<name>W9S0W1_9ROSA</name>
<dbReference type="AlphaFoldDB" id="W9S0W1"/>
<keyword evidence="6" id="KW-0442">Lipid degradation</keyword>
<dbReference type="GO" id="GO:0016042">
    <property type="term" value="P:lipid catabolic process"/>
    <property type="evidence" value="ECO:0007669"/>
    <property type="project" value="UniProtKB-KW"/>
</dbReference>
<evidence type="ECO:0000313" key="10">
    <source>
        <dbReference type="Proteomes" id="UP000030645"/>
    </source>
</evidence>
<evidence type="ECO:0000256" key="6">
    <source>
        <dbReference type="ARBA" id="ARBA00022963"/>
    </source>
</evidence>
<dbReference type="Gene3D" id="3.40.50.1110">
    <property type="entry name" value="SGNH hydrolase"/>
    <property type="match status" value="2"/>
</dbReference>
<dbReference type="EMBL" id="KE345919">
    <property type="protein sequence ID" value="EXC20533.1"/>
    <property type="molecule type" value="Genomic_DNA"/>
</dbReference>
<dbReference type="GO" id="GO:0005576">
    <property type="term" value="C:extracellular region"/>
    <property type="evidence" value="ECO:0007669"/>
    <property type="project" value="UniProtKB-SubCell"/>
</dbReference>
<dbReference type="InterPro" id="IPR001087">
    <property type="entry name" value="GDSL"/>
</dbReference>
<evidence type="ECO:0000313" key="9">
    <source>
        <dbReference type="EMBL" id="EXC20533.1"/>
    </source>
</evidence>
<evidence type="ECO:0000256" key="3">
    <source>
        <dbReference type="ARBA" id="ARBA00022525"/>
    </source>
</evidence>
<keyword evidence="5" id="KW-0378">Hydrolase</keyword>
<proteinExistence type="inferred from homology"/>
<comment type="subcellular location">
    <subcellularLocation>
        <location evidence="1">Secreted</location>
    </subcellularLocation>
</comment>
<dbReference type="PANTHER" id="PTHR45650:SF43">
    <property type="entry name" value="GDSL ESTERASE_LIPASE 7-LIKE"/>
    <property type="match status" value="1"/>
</dbReference>
<dbReference type="eggNOG" id="ENOG502QR84">
    <property type="taxonomic scope" value="Eukaryota"/>
</dbReference>
<dbReference type="GO" id="GO:0016788">
    <property type="term" value="F:hydrolase activity, acting on ester bonds"/>
    <property type="evidence" value="ECO:0007669"/>
    <property type="project" value="InterPro"/>
</dbReference>
<dbReference type="InterPro" id="IPR051238">
    <property type="entry name" value="GDSL_esterase/lipase"/>
</dbReference>
<evidence type="ECO:0008006" key="11">
    <source>
        <dbReference type="Google" id="ProtNLM"/>
    </source>
</evidence>
<dbReference type="Proteomes" id="UP000030645">
    <property type="component" value="Unassembled WGS sequence"/>
</dbReference>
<dbReference type="STRING" id="981085.W9S0W1"/>
<dbReference type="InterPro" id="IPR036514">
    <property type="entry name" value="SGNH_hydro_sf"/>
</dbReference>
<feature type="chain" id="PRO_5004928805" description="GDSL esterase/lipase" evidence="8">
    <location>
        <begin position="24"/>
        <end position="244"/>
    </location>
</feature>
<evidence type="ECO:0000256" key="5">
    <source>
        <dbReference type="ARBA" id="ARBA00022801"/>
    </source>
</evidence>
<keyword evidence="10" id="KW-1185">Reference proteome</keyword>
<dbReference type="Pfam" id="PF00657">
    <property type="entry name" value="Lipase_GDSL"/>
    <property type="match status" value="1"/>
</dbReference>
<accession>W9S0W1</accession>
<reference evidence="10" key="1">
    <citation type="submission" date="2013-01" db="EMBL/GenBank/DDBJ databases">
        <title>Draft Genome Sequence of a Mulberry Tree, Morus notabilis C.K. Schneid.</title>
        <authorList>
            <person name="He N."/>
            <person name="Zhao S."/>
        </authorList>
    </citation>
    <scope>NUCLEOTIDE SEQUENCE</scope>
</reference>
<dbReference type="PANTHER" id="PTHR45650">
    <property type="entry name" value="GDSL-LIKE LIPASE/ACYLHYDROLASE-RELATED"/>
    <property type="match status" value="1"/>
</dbReference>
<keyword evidence="7" id="KW-0443">Lipid metabolism</keyword>
<sequence>MAKSSTSFVFVCFILLILGKSEAQLAPALYVFGDSTVDAGNNNDINTYAKSNYAPYGVDFPCGVTGRPTNGRNAADFIAQLAPALYVFGGSTVDAGNNNDINTYAKSNYGPYGVDFPCGVTGRPTNGYTMADFIAESLGLKLPPAFRLVDTQTYNDCQGFNYASSSAGILPESGFKGSLSLGEQVGLFRKTVEEYLPLHLKNKDDLSNHLSKSIFLFVMGVNDYGLNFLKKKNSGQPFDEDAAA</sequence>